<evidence type="ECO:0000313" key="2">
    <source>
        <dbReference type="EMBL" id="CAG8828382.1"/>
    </source>
</evidence>
<name>A0A9N9KFN4_9GLOM</name>
<comment type="caution">
    <text evidence="2">The sequence shown here is derived from an EMBL/GenBank/DDBJ whole genome shotgun (WGS) entry which is preliminary data.</text>
</comment>
<feature type="non-terminal residue" evidence="2">
    <location>
        <position position="1"/>
    </location>
</feature>
<feature type="compositionally biased region" description="Polar residues" evidence="1">
    <location>
        <begin position="1"/>
        <end position="28"/>
    </location>
</feature>
<protein>
    <submittedName>
        <fullName evidence="2">15846_t:CDS:1</fullName>
    </submittedName>
</protein>
<proteinExistence type="predicted"/>
<keyword evidence="3" id="KW-1185">Reference proteome</keyword>
<dbReference type="EMBL" id="CAJVQA010060504">
    <property type="protein sequence ID" value="CAG8828382.1"/>
    <property type="molecule type" value="Genomic_DNA"/>
</dbReference>
<reference evidence="2" key="1">
    <citation type="submission" date="2021-06" db="EMBL/GenBank/DDBJ databases">
        <authorList>
            <person name="Kallberg Y."/>
            <person name="Tangrot J."/>
            <person name="Rosling A."/>
        </authorList>
    </citation>
    <scope>NUCLEOTIDE SEQUENCE</scope>
    <source>
        <strain evidence="2">FL966</strain>
    </source>
</reference>
<feature type="region of interest" description="Disordered" evidence="1">
    <location>
        <begin position="1"/>
        <end position="62"/>
    </location>
</feature>
<dbReference type="AlphaFoldDB" id="A0A9N9KFN4"/>
<organism evidence="2 3">
    <name type="scientific">Cetraspora pellucida</name>
    <dbReference type="NCBI Taxonomy" id="1433469"/>
    <lineage>
        <taxon>Eukaryota</taxon>
        <taxon>Fungi</taxon>
        <taxon>Fungi incertae sedis</taxon>
        <taxon>Mucoromycota</taxon>
        <taxon>Glomeromycotina</taxon>
        <taxon>Glomeromycetes</taxon>
        <taxon>Diversisporales</taxon>
        <taxon>Gigasporaceae</taxon>
        <taxon>Cetraspora</taxon>
    </lineage>
</organism>
<gene>
    <name evidence="2" type="ORF">CPELLU_LOCUS20391</name>
</gene>
<dbReference type="Proteomes" id="UP000789759">
    <property type="component" value="Unassembled WGS sequence"/>
</dbReference>
<feature type="non-terminal residue" evidence="2">
    <location>
        <position position="83"/>
    </location>
</feature>
<feature type="compositionally biased region" description="Low complexity" evidence="1">
    <location>
        <begin position="41"/>
        <end position="59"/>
    </location>
</feature>
<evidence type="ECO:0000313" key="3">
    <source>
        <dbReference type="Proteomes" id="UP000789759"/>
    </source>
</evidence>
<feature type="compositionally biased region" description="Acidic residues" evidence="1">
    <location>
        <begin position="29"/>
        <end position="40"/>
    </location>
</feature>
<accession>A0A9N9KFN4</accession>
<evidence type="ECO:0000256" key="1">
    <source>
        <dbReference type="SAM" id="MobiDB-lite"/>
    </source>
</evidence>
<sequence>AKLSNNPQDPALSTNLKNSDVSINNDFEYSTENDSFDDDIGNSSNNFENSSDDFGNSSDDLGDVLINNFELEDSDDSNNNLED</sequence>